<reference evidence="2 3" key="1">
    <citation type="submission" date="2023-06" db="EMBL/GenBank/DDBJ databases">
        <title>Genome sequence of Methancorpusculaceae sp. Cs1.</title>
        <authorList>
            <person name="Protasov E."/>
            <person name="Platt K."/>
            <person name="Poehlein A."/>
            <person name="Daniel R."/>
            <person name="Brune A."/>
        </authorList>
    </citation>
    <scope>NUCLEOTIDE SEQUENCE [LARGE SCALE GENOMIC DNA]</scope>
    <source>
        <strain evidence="2 3">Cs1</strain>
    </source>
</reference>
<sequence length="186" mass="20920">MKIRGITIGISPLHIAVVIFFLALFIVSYFVTTDPAYLYWGIPLSLALFIIPIYNSYSVGTQYVRLLPQYEEESKFVRIKNINLRTLGKPVRVEGVVQAKKGEWLCRPAVTIFDGSAAITAKKSVPLEIEIAVGDNVEVVGMVVRRFTIFGDVMIHAIGIKKVENLTPFEDETETEPTEPVRIKKY</sequence>
<evidence type="ECO:0000256" key="1">
    <source>
        <dbReference type="SAM" id="Phobius"/>
    </source>
</evidence>
<evidence type="ECO:0008006" key="4">
    <source>
        <dbReference type="Google" id="ProtNLM"/>
    </source>
</evidence>
<comment type="caution">
    <text evidence="2">The sequence shown here is derived from an EMBL/GenBank/DDBJ whole genome shotgun (WGS) entry which is preliminary data.</text>
</comment>
<proteinExistence type="predicted"/>
<protein>
    <recommendedName>
        <fullName evidence="4">Nucleotide-binding protein</fullName>
    </recommendedName>
</protein>
<evidence type="ECO:0000313" key="2">
    <source>
        <dbReference type="EMBL" id="MDV0443758.1"/>
    </source>
</evidence>
<name>A0AAE4MHW1_9EURY</name>
<feature type="transmembrane region" description="Helical" evidence="1">
    <location>
        <begin position="37"/>
        <end position="57"/>
    </location>
</feature>
<keyword evidence="3" id="KW-1185">Reference proteome</keyword>
<dbReference type="AlphaFoldDB" id="A0AAE4MHW1"/>
<keyword evidence="1" id="KW-0812">Transmembrane</keyword>
<feature type="transmembrane region" description="Helical" evidence="1">
    <location>
        <begin position="12"/>
        <end position="31"/>
    </location>
</feature>
<dbReference type="Proteomes" id="UP001283212">
    <property type="component" value="Unassembled WGS sequence"/>
</dbReference>
<keyword evidence="1" id="KW-0472">Membrane</keyword>
<dbReference type="EMBL" id="JAWDKB010000004">
    <property type="protein sequence ID" value="MDV0443758.1"/>
    <property type="molecule type" value="Genomic_DNA"/>
</dbReference>
<gene>
    <name evidence="2" type="ORF">McpCs1_11390</name>
</gene>
<dbReference type="RefSeq" id="WP_338096276.1">
    <property type="nucleotide sequence ID" value="NZ_JAWDKB010000004.1"/>
</dbReference>
<organism evidence="2 3">
    <name type="scientific">Methanorbis rubei</name>
    <dbReference type="NCBI Taxonomy" id="3028300"/>
    <lineage>
        <taxon>Archaea</taxon>
        <taxon>Methanobacteriati</taxon>
        <taxon>Methanobacteriota</taxon>
        <taxon>Stenosarchaea group</taxon>
        <taxon>Methanomicrobia</taxon>
        <taxon>Methanomicrobiales</taxon>
        <taxon>Methanocorpusculaceae</taxon>
        <taxon>Methanorbis</taxon>
    </lineage>
</organism>
<accession>A0AAE4MHW1</accession>
<keyword evidence="1" id="KW-1133">Transmembrane helix</keyword>
<evidence type="ECO:0000313" key="3">
    <source>
        <dbReference type="Proteomes" id="UP001283212"/>
    </source>
</evidence>